<accession>A0A0N5A9U7</accession>
<dbReference type="GO" id="GO:0031982">
    <property type="term" value="C:vesicle"/>
    <property type="evidence" value="ECO:0007669"/>
    <property type="project" value="TreeGrafter"/>
</dbReference>
<keyword evidence="4" id="KW-0732">Signal</keyword>
<keyword evidence="2" id="KW-0646">Protease inhibitor</keyword>
<keyword evidence="6" id="KW-1185">Reference proteome</keyword>
<feature type="signal peptide" evidence="4">
    <location>
        <begin position="1"/>
        <end position="18"/>
    </location>
</feature>
<keyword evidence="3" id="KW-0789">Thiol protease inhibitor</keyword>
<dbReference type="WBParaSite" id="SMUV_0000090301-mRNA-1">
    <property type="protein sequence ID" value="SMUV_0000090301-mRNA-1"/>
    <property type="gene ID" value="SMUV_0000090301"/>
</dbReference>
<name>A0A0N5A9U7_9BILA</name>
<organism evidence="6 7">
    <name type="scientific">Syphacia muris</name>
    <dbReference type="NCBI Taxonomy" id="451379"/>
    <lineage>
        <taxon>Eukaryota</taxon>
        <taxon>Metazoa</taxon>
        <taxon>Ecdysozoa</taxon>
        <taxon>Nematoda</taxon>
        <taxon>Chromadorea</taxon>
        <taxon>Rhabditida</taxon>
        <taxon>Spirurina</taxon>
        <taxon>Oxyuridomorpha</taxon>
        <taxon>Oxyuroidea</taxon>
        <taxon>Oxyuridae</taxon>
        <taxon>Syphacia</taxon>
    </lineage>
</organism>
<dbReference type="SMART" id="SM00043">
    <property type="entry name" value="CY"/>
    <property type="match status" value="1"/>
</dbReference>
<evidence type="ECO:0000256" key="3">
    <source>
        <dbReference type="ARBA" id="ARBA00022704"/>
    </source>
</evidence>
<dbReference type="GO" id="GO:0004869">
    <property type="term" value="F:cysteine-type endopeptidase inhibitor activity"/>
    <property type="evidence" value="ECO:0007669"/>
    <property type="project" value="UniProtKB-KW"/>
</dbReference>
<evidence type="ECO:0000313" key="7">
    <source>
        <dbReference type="WBParaSite" id="SMUV_0000090301-mRNA-1"/>
    </source>
</evidence>
<dbReference type="CDD" id="cd00042">
    <property type="entry name" value="CY"/>
    <property type="match status" value="1"/>
</dbReference>
<dbReference type="AlphaFoldDB" id="A0A0N5A9U7"/>
<dbReference type="InterPro" id="IPR000010">
    <property type="entry name" value="Cystatin_dom"/>
</dbReference>
<comment type="similarity">
    <text evidence="1">Belongs to the cystatin family.</text>
</comment>
<protein>
    <submittedName>
        <fullName evidence="7">Cystatin domain-containing protein</fullName>
    </submittedName>
</protein>
<evidence type="ECO:0000313" key="6">
    <source>
        <dbReference type="Proteomes" id="UP000046393"/>
    </source>
</evidence>
<dbReference type="STRING" id="451379.A0A0N5A9U7"/>
<reference evidence="7" key="1">
    <citation type="submission" date="2017-02" db="UniProtKB">
        <authorList>
            <consortium name="WormBaseParasite"/>
        </authorList>
    </citation>
    <scope>IDENTIFICATION</scope>
</reference>
<evidence type="ECO:0000256" key="1">
    <source>
        <dbReference type="ARBA" id="ARBA00009403"/>
    </source>
</evidence>
<dbReference type="PANTHER" id="PTHR46186">
    <property type="entry name" value="CYSTATIN"/>
    <property type="match status" value="1"/>
</dbReference>
<evidence type="ECO:0000256" key="2">
    <source>
        <dbReference type="ARBA" id="ARBA00022690"/>
    </source>
</evidence>
<sequence length="134" mass="15035">MYRAVLLQLIAVIALTIADENLEGGFRDVPIDDEIRGMVDRAMVKVNQMRNGIFYVAPVNILSAKEQVVAGTRTVITFEFQETSCTTRDMAPTEVTARNCPVNNNGMKEKITVAVWSKPWESFEEISIVPRTIE</sequence>
<dbReference type="GO" id="GO:0005737">
    <property type="term" value="C:cytoplasm"/>
    <property type="evidence" value="ECO:0007669"/>
    <property type="project" value="TreeGrafter"/>
</dbReference>
<dbReference type="SUPFAM" id="SSF54403">
    <property type="entry name" value="Cystatin/monellin"/>
    <property type="match status" value="1"/>
</dbReference>
<dbReference type="GO" id="GO:0005615">
    <property type="term" value="C:extracellular space"/>
    <property type="evidence" value="ECO:0007669"/>
    <property type="project" value="TreeGrafter"/>
</dbReference>
<feature type="domain" description="Cystatin" evidence="5">
    <location>
        <begin position="21"/>
        <end position="131"/>
    </location>
</feature>
<evidence type="ECO:0000259" key="5">
    <source>
        <dbReference type="SMART" id="SM00043"/>
    </source>
</evidence>
<feature type="chain" id="PRO_5018590220" evidence="4">
    <location>
        <begin position="19"/>
        <end position="134"/>
    </location>
</feature>
<dbReference type="Proteomes" id="UP000046393">
    <property type="component" value="Unplaced"/>
</dbReference>
<proteinExistence type="inferred from homology"/>
<dbReference type="Gene3D" id="3.10.450.10">
    <property type="match status" value="1"/>
</dbReference>
<dbReference type="InterPro" id="IPR046350">
    <property type="entry name" value="Cystatin_sf"/>
</dbReference>
<dbReference type="PANTHER" id="PTHR46186:SF2">
    <property type="entry name" value="CYSTATIN"/>
    <property type="match status" value="1"/>
</dbReference>
<dbReference type="Pfam" id="PF00031">
    <property type="entry name" value="Cystatin"/>
    <property type="match status" value="1"/>
</dbReference>
<evidence type="ECO:0000256" key="4">
    <source>
        <dbReference type="SAM" id="SignalP"/>
    </source>
</evidence>